<dbReference type="RefSeq" id="XP_032810637.1">
    <property type="nucleotide sequence ID" value="XM_032954746.1"/>
</dbReference>
<keyword evidence="2" id="KW-0964">Secreted</keyword>
<dbReference type="Pfam" id="PF07546">
    <property type="entry name" value="EMI"/>
    <property type="match status" value="1"/>
</dbReference>
<gene>
    <name evidence="12" type="primary">EMILIN3</name>
</gene>
<feature type="chain" id="PRO_5042479719" evidence="8">
    <location>
        <begin position="24"/>
        <end position="1044"/>
    </location>
</feature>
<dbReference type="GeneID" id="116942619"/>
<evidence type="ECO:0000256" key="1">
    <source>
        <dbReference type="ARBA" id="ARBA00004613"/>
    </source>
</evidence>
<evidence type="ECO:0000313" key="11">
    <source>
        <dbReference type="Proteomes" id="UP001318040"/>
    </source>
</evidence>
<name>A0AAJ7WUU6_PETMA</name>
<evidence type="ECO:0000259" key="10">
    <source>
        <dbReference type="PROSITE" id="PS51041"/>
    </source>
</evidence>
<feature type="domain" description="C1q" evidence="9">
    <location>
        <begin position="892"/>
        <end position="1044"/>
    </location>
</feature>
<feature type="region of interest" description="Disordered" evidence="7">
    <location>
        <begin position="713"/>
        <end position="736"/>
    </location>
</feature>
<dbReference type="AlphaFoldDB" id="A0AAJ7WUU6"/>
<evidence type="ECO:0000256" key="3">
    <source>
        <dbReference type="ARBA" id="ARBA00022729"/>
    </source>
</evidence>
<reference evidence="12" key="1">
    <citation type="submission" date="2025-08" db="UniProtKB">
        <authorList>
            <consortium name="RefSeq"/>
        </authorList>
    </citation>
    <scope>IDENTIFICATION</scope>
    <source>
        <tissue evidence="12">Sperm</tissue>
    </source>
</reference>
<evidence type="ECO:0000256" key="2">
    <source>
        <dbReference type="ARBA" id="ARBA00022525"/>
    </source>
</evidence>
<dbReference type="InterPro" id="IPR011489">
    <property type="entry name" value="EMI_domain"/>
</dbReference>
<dbReference type="Gene3D" id="2.60.120.40">
    <property type="match status" value="1"/>
</dbReference>
<dbReference type="SUPFAM" id="SSF49842">
    <property type="entry name" value="TNF-like"/>
    <property type="match status" value="1"/>
</dbReference>
<feature type="signal peptide" evidence="8">
    <location>
        <begin position="1"/>
        <end position="23"/>
    </location>
</feature>
<dbReference type="PANTHER" id="PTHR15427">
    <property type="entry name" value="EMILIN ELASTIN MICROFIBRIL INTERFACE-LOCATED PROTEIN ELASTIN MICROFIBRIL INTERFACER"/>
    <property type="match status" value="1"/>
</dbReference>
<evidence type="ECO:0000313" key="12">
    <source>
        <dbReference type="RefSeq" id="XP_032810637.1"/>
    </source>
</evidence>
<comment type="subcellular location">
    <subcellularLocation>
        <location evidence="1">Secreted</location>
    </subcellularLocation>
</comment>
<feature type="compositionally biased region" description="Gly residues" evidence="7">
    <location>
        <begin position="668"/>
        <end position="682"/>
    </location>
</feature>
<keyword evidence="5" id="KW-1015">Disulfide bond</keyword>
<feature type="region of interest" description="Disordered" evidence="7">
    <location>
        <begin position="417"/>
        <end position="437"/>
    </location>
</feature>
<dbReference type="CTD" id="90187"/>
<organism evidence="11 12">
    <name type="scientific">Petromyzon marinus</name>
    <name type="common">Sea lamprey</name>
    <dbReference type="NCBI Taxonomy" id="7757"/>
    <lineage>
        <taxon>Eukaryota</taxon>
        <taxon>Metazoa</taxon>
        <taxon>Chordata</taxon>
        <taxon>Craniata</taxon>
        <taxon>Vertebrata</taxon>
        <taxon>Cyclostomata</taxon>
        <taxon>Hyperoartia</taxon>
        <taxon>Petromyzontiformes</taxon>
        <taxon>Petromyzontidae</taxon>
        <taxon>Petromyzon</taxon>
    </lineage>
</organism>
<dbReference type="InterPro" id="IPR050392">
    <property type="entry name" value="Collagen/C1q_domain"/>
</dbReference>
<dbReference type="Pfam" id="PF00386">
    <property type="entry name" value="C1q"/>
    <property type="match status" value="1"/>
</dbReference>
<dbReference type="PROSITE" id="PS51041">
    <property type="entry name" value="EMI"/>
    <property type="match status" value="1"/>
</dbReference>
<keyword evidence="4 6" id="KW-0175">Coiled coil</keyword>
<feature type="domain" description="EMI" evidence="10">
    <location>
        <begin position="55"/>
        <end position="132"/>
    </location>
</feature>
<feature type="region of interest" description="Disordered" evidence="7">
    <location>
        <begin position="662"/>
        <end position="683"/>
    </location>
</feature>
<keyword evidence="11" id="KW-1185">Reference proteome</keyword>
<dbReference type="GO" id="GO:0005576">
    <property type="term" value="C:extracellular region"/>
    <property type="evidence" value="ECO:0007669"/>
    <property type="project" value="UniProtKB-SubCell"/>
</dbReference>
<feature type="coiled-coil region" evidence="6">
    <location>
        <begin position="826"/>
        <end position="860"/>
    </location>
</feature>
<feature type="compositionally biased region" description="Gly residues" evidence="7">
    <location>
        <begin position="137"/>
        <end position="158"/>
    </location>
</feature>
<dbReference type="InterPro" id="IPR008983">
    <property type="entry name" value="Tumour_necrosis_fac-like_dom"/>
</dbReference>
<evidence type="ECO:0000259" key="9">
    <source>
        <dbReference type="PROSITE" id="PS50871"/>
    </source>
</evidence>
<feature type="region of interest" description="Disordered" evidence="7">
    <location>
        <begin position="137"/>
        <end position="203"/>
    </location>
</feature>
<feature type="compositionally biased region" description="Gly residues" evidence="7">
    <location>
        <begin position="168"/>
        <end position="184"/>
    </location>
</feature>
<dbReference type="SMART" id="SM00110">
    <property type="entry name" value="C1Q"/>
    <property type="match status" value="1"/>
</dbReference>
<dbReference type="PANTHER" id="PTHR15427:SF50">
    <property type="entry name" value="COMPLEMENT C1Q TUMOR NECROSIS FACTOR-RELATED PROTEIN 2-LIKE"/>
    <property type="match status" value="1"/>
</dbReference>
<dbReference type="InterPro" id="IPR001073">
    <property type="entry name" value="C1q_dom"/>
</dbReference>
<evidence type="ECO:0000256" key="6">
    <source>
        <dbReference type="SAM" id="Coils"/>
    </source>
</evidence>
<feature type="compositionally biased region" description="Gly residues" evidence="7">
    <location>
        <begin position="428"/>
        <end position="437"/>
    </location>
</feature>
<accession>A0AAJ7WUU6</accession>
<evidence type="ECO:0000256" key="7">
    <source>
        <dbReference type="SAM" id="MobiDB-lite"/>
    </source>
</evidence>
<proteinExistence type="predicted"/>
<sequence length="1044" mass="108919">MASLAALCVLCGALWSSVGLASAKGTFQPLGYNLYSWGSGPSHPPGVGFRPHNKHKNWCAFVVTKSVTCVIQNGSDAHVKAEYQPCSWGLSKCSRTLTYRVYQRPAYRVGYKSVTELEWRCCPGYHGVNCQDETGGPGVATGGLPSGVPGGGTGGGPSGHTDEVPGGSVDGVPGGPHAGDGGGRQVPSQKIDGPGGRAPPDLLGERVSRLEEDNRRLASSLETLRVSLAGMADRLRAAAQEDASRLLLGLLESGANTRLPEGTAIRDPEGLLPDLRAAGLRLGPNGQLVAPGLQEVASKVTQVTDVLKTKSEALDELQGLVLDHTHKIQQLMDISRNGADSAAGHDLSSIDAHLQKRIDDARAQILSGVEQKTSALKCSCDTQLVVLQQQQEEQRDQRVQDALDGFTGQLESLRARLDAPTGPVGDPSAGGTGGSDVGGDCCRDLASRLGGLESRVSLVGDAHETLNARLDSEVERLGGVAGGALPEDVDALLRERFEDLEARINASEKNAEVHCQYVQDVLRGQLAADIDGIQTGLDSKLQGFEDKFVNIITEIGGQGGGGGGDGADGAGLLGAELGDLRALLAGFAANSSGAAAHLDGIEGRLRELEEVCSTKCVVSEPELEGIRAGIADCGAKHELTLLRLERQSHALRLVNRSVHELQARRPDGAGGGGGEGGGGDGDVGSLQGELTILKVNFNAFNRTLKGLRDAAARREHDERLSETSSSSSTTTTVLEESERQLVHEVAQMQRLLSDHGSRISLGDRRARGLRAELGKLAGQIVAEVGRCKLSAKAAHEEVHGFDGRVAHVEDACSRLHAFSQSLDRVRDATERAAHDARSDIARLERAAASQQRDVAELKGAIDGVEGRLREVAAASAAAKSASSLAPGAPFGALAPHSPKAAAFSVALSARSAGDVVRFDRLLLNDGDNYEPTTGIFRVPYTGRYLVSVALPARTGPSTSRVTLVVSGEPVGQISTAGEGGGPWLNLGGEEEGEQEAVASSSSSFLAVLGLNAGDTLYVASSLGQVGRGATFSAAMLYETQEGTL</sequence>
<evidence type="ECO:0000256" key="8">
    <source>
        <dbReference type="SAM" id="SignalP"/>
    </source>
</evidence>
<feature type="compositionally biased region" description="Low complexity" evidence="7">
    <location>
        <begin position="722"/>
        <end position="734"/>
    </location>
</feature>
<dbReference type="PROSITE" id="PS50871">
    <property type="entry name" value="C1Q"/>
    <property type="match status" value="1"/>
</dbReference>
<protein>
    <submittedName>
        <fullName evidence="12">EMILIN-3</fullName>
    </submittedName>
</protein>
<dbReference type="KEGG" id="pmrn:116942619"/>
<keyword evidence="3 8" id="KW-0732">Signal</keyword>
<evidence type="ECO:0000256" key="4">
    <source>
        <dbReference type="ARBA" id="ARBA00023054"/>
    </source>
</evidence>
<dbReference type="Proteomes" id="UP001318040">
    <property type="component" value="Chromosome 15"/>
</dbReference>
<evidence type="ECO:0000256" key="5">
    <source>
        <dbReference type="ARBA" id="ARBA00023157"/>
    </source>
</evidence>